<comment type="caution">
    <text evidence="1">The sequence shown here is derived from an EMBL/GenBank/DDBJ whole genome shotgun (WGS) entry which is preliminary data.</text>
</comment>
<dbReference type="Proteomes" id="UP000777438">
    <property type="component" value="Unassembled WGS sequence"/>
</dbReference>
<dbReference type="OrthoDB" id="5050998at2759"/>
<organism evidence="1 2">
    <name type="scientific">Thelonectria olida</name>
    <dbReference type="NCBI Taxonomy" id="1576542"/>
    <lineage>
        <taxon>Eukaryota</taxon>
        <taxon>Fungi</taxon>
        <taxon>Dikarya</taxon>
        <taxon>Ascomycota</taxon>
        <taxon>Pezizomycotina</taxon>
        <taxon>Sordariomycetes</taxon>
        <taxon>Hypocreomycetidae</taxon>
        <taxon>Hypocreales</taxon>
        <taxon>Nectriaceae</taxon>
        <taxon>Thelonectria</taxon>
    </lineage>
</organism>
<name>A0A9P8W062_9HYPO</name>
<gene>
    <name evidence="1" type="ORF">B0T10DRAFT_137159</name>
</gene>
<proteinExistence type="predicted"/>
<keyword evidence="2" id="KW-1185">Reference proteome</keyword>
<dbReference type="EMBL" id="JAGPYM010000022">
    <property type="protein sequence ID" value="KAH6883901.1"/>
    <property type="molecule type" value="Genomic_DNA"/>
</dbReference>
<dbReference type="AlphaFoldDB" id="A0A9P8W062"/>
<sequence>MLAWLPISCGSKGRVFRLKKVKLKRPQWNCFEAEASTRLYLGCGILGFENNIKELKKTFLKAVSKARKSFEASNVDNLNQFFGNLGEVMKEYNIGPSESWNKDECGIRVGILPITCVRVVVASWPWCS</sequence>
<accession>A0A9P8W062</accession>
<evidence type="ECO:0000313" key="2">
    <source>
        <dbReference type="Proteomes" id="UP000777438"/>
    </source>
</evidence>
<protein>
    <submittedName>
        <fullName evidence="1">Uncharacterized protein</fullName>
    </submittedName>
</protein>
<evidence type="ECO:0000313" key="1">
    <source>
        <dbReference type="EMBL" id="KAH6883901.1"/>
    </source>
</evidence>
<reference evidence="1 2" key="1">
    <citation type="journal article" date="2021" name="Nat. Commun.">
        <title>Genetic determinants of endophytism in the Arabidopsis root mycobiome.</title>
        <authorList>
            <person name="Mesny F."/>
            <person name="Miyauchi S."/>
            <person name="Thiergart T."/>
            <person name="Pickel B."/>
            <person name="Atanasova L."/>
            <person name="Karlsson M."/>
            <person name="Huettel B."/>
            <person name="Barry K.W."/>
            <person name="Haridas S."/>
            <person name="Chen C."/>
            <person name="Bauer D."/>
            <person name="Andreopoulos W."/>
            <person name="Pangilinan J."/>
            <person name="LaButti K."/>
            <person name="Riley R."/>
            <person name="Lipzen A."/>
            <person name="Clum A."/>
            <person name="Drula E."/>
            <person name="Henrissat B."/>
            <person name="Kohler A."/>
            <person name="Grigoriev I.V."/>
            <person name="Martin F.M."/>
            <person name="Hacquard S."/>
        </authorList>
    </citation>
    <scope>NUCLEOTIDE SEQUENCE [LARGE SCALE GENOMIC DNA]</scope>
    <source>
        <strain evidence="1 2">MPI-CAGE-CH-0241</strain>
    </source>
</reference>